<comment type="caution">
    <text evidence="3">The sequence shown here is derived from an EMBL/GenBank/DDBJ whole genome shotgun (WGS) entry which is preliminary data.</text>
</comment>
<dbReference type="PROSITE" id="PS50943">
    <property type="entry name" value="HTH_CROC1"/>
    <property type="match status" value="1"/>
</dbReference>
<evidence type="ECO:0000313" key="3">
    <source>
        <dbReference type="EMBL" id="MRW88419.1"/>
    </source>
</evidence>
<dbReference type="EMBL" id="WKJK01000001">
    <property type="protein sequence ID" value="MRW88419.1"/>
    <property type="molecule type" value="Genomic_DNA"/>
</dbReference>
<dbReference type="GO" id="GO:0003677">
    <property type="term" value="F:DNA binding"/>
    <property type="evidence" value="ECO:0007669"/>
    <property type="project" value="UniProtKB-KW"/>
</dbReference>
<dbReference type="InterPro" id="IPR010982">
    <property type="entry name" value="Lambda_DNA-bd_dom_sf"/>
</dbReference>
<dbReference type="InterPro" id="IPR050807">
    <property type="entry name" value="TransReg_Diox_bact_type"/>
</dbReference>
<sequence>MSPKRKQPPLVAVGAAIKSLRLDRGLTQEGLAAAAGLNLSYVAAVERADNNPTLLTLVAIASALGVSVEQLLGSARV</sequence>
<feature type="domain" description="HTH cro/C1-type" evidence="2">
    <location>
        <begin position="17"/>
        <end position="71"/>
    </location>
</feature>
<evidence type="ECO:0000259" key="2">
    <source>
        <dbReference type="PROSITE" id="PS50943"/>
    </source>
</evidence>
<dbReference type="GO" id="GO:0005829">
    <property type="term" value="C:cytosol"/>
    <property type="evidence" value="ECO:0007669"/>
    <property type="project" value="TreeGrafter"/>
</dbReference>
<evidence type="ECO:0000256" key="1">
    <source>
        <dbReference type="ARBA" id="ARBA00023125"/>
    </source>
</evidence>
<dbReference type="GO" id="GO:0003700">
    <property type="term" value="F:DNA-binding transcription factor activity"/>
    <property type="evidence" value="ECO:0007669"/>
    <property type="project" value="TreeGrafter"/>
</dbReference>
<dbReference type="SUPFAM" id="SSF47413">
    <property type="entry name" value="lambda repressor-like DNA-binding domains"/>
    <property type="match status" value="1"/>
</dbReference>
<dbReference type="Pfam" id="PF01381">
    <property type="entry name" value="HTH_3"/>
    <property type="match status" value="1"/>
</dbReference>
<dbReference type="PANTHER" id="PTHR46797:SF1">
    <property type="entry name" value="METHYLPHOSPHONATE SYNTHASE"/>
    <property type="match status" value="1"/>
</dbReference>
<dbReference type="Gene3D" id="1.10.260.40">
    <property type="entry name" value="lambda repressor-like DNA-binding domains"/>
    <property type="match status" value="1"/>
</dbReference>
<organism evidence="3 4">
    <name type="scientific">Duganella guangzhouensis</name>
    <dbReference type="NCBI Taxonomy" id="2666084"/>
    <lineage>
        <taxon>Bacteria</taxon>
        <taxon>Pseudomonadati</taxon>
        <taxon>Pseudomonadota</taxon>
        <taxon>Betaproteobacteria</taxon>
        <taxon>Burkholderiales</taxon>
        <taxon>Oxalobacteraceae</taxon>
        <taxon>Telluria group</taxon>
        <taxon>Duganella</taxon>
    </lineage>
</organism>
<dbReference type="CDD" id="cd00093">
    <property type="entry name" value="HTH_XRE"/>
    <property type="match status" value="1"/>
</dbReference>
<reference evidence="3 4" key="1">
    <citation type="submission" date="2019-11" db="EMBL/GenBank/DDBJ databases">
        <title>Novel species isolated from a subtropical stream in China.</title>
        <authorList>
            <person name="Lu H."/>
        </authorList>
    </citation>
    <scope>NUCLEOTIDE SEQUENCE [LARGE SCALE GENOMIC DNA]</scope>
    <source>
        <strain evidence="3 4">FT80W</strain>
    </source>
</reference>
<gene>
    <name evidence="3" type="ORF">GJ699_00275</name>
</gene>
<name>A0A6I2KWR9_9BURK</name>
<dbReference type="PANTHER" id="PTHR46797">
    <property type="entry name" value="HTH-TYPE TRANSCRIPTIONAL REGULATOR"/>
    <property type="match status" value="1"/>
</dbReference>
<dbReference type="SMART" id="SM00530">
    <property type="entry name" value="HTH_XRE"/>
    <property type="match status" value="1"/>
</dbReference>
<evidence type="ECO:0000313" key="4">
    <source>
        <dbReference type="Proteomes" id="UP000433309"/>
    </source>
</evidence>
<dbReference type="Proteomes" id="UP000433309">
    <property type="component" value="Unassembled WGS sequence"/>
</dbReference>
<accession>A0A6I2KWR9</accession>
<keyword evidence="4" id="KW-1185">Reference proteome</keyword>
<dbReference type="AlphaFoldDB" id="A0A6I2KWR9"/>
<keyword evidence="1" id="KW-0238">DNA-binding</keyword>
<protein>
    <submittedName>
        <fullName evidence="3">Helix-turn-helix domain-containing protein</fullName>
    </submittedName>
</protein>
<dbReference type="InterPro" id="IPR001387">
    <property type="entry name" value="Cro/C1-type_HTH"/>
</dbReference>
<proteinExistence type="predicted"/>